<protein>
    <submittedName>
        <fullName evidence="2">Uncharacterized protein</fullName>
    </submittedName>
</protein>
<sequence>MALNDGDDGANPWTDQTNEGVFYDDADEDGVCYAISSMLTMVYPAMVLDDEDELAYSTMASIERVQLLLWDV</sequence>
<keyword evidence="3" id="KW-1185">Reference proteome</keyword>
<organism evidence="2 3">
    <name type="scientific">Liquidambar formosana</name>
    <name type="common">Formosan gum</name>
    <dbReference type="NCBI Taxonomy" id="63359"/>
    <lineage>
        <taxon>Eukaryota</taxon>
        <taxon>Viridiplantae</taxon>
        <taxon>Streptophyta</taxon>
        <taxon>Embryophyta</taxon>
        <taxon>Tracheophyta</taxon>
        <taxon>Spermatophyta</taxon>
        <taxon>Magnoliopsida</taxon>
        <taxon>eudicotyledons</taxon>
        <taxon>Gunneridae</taxon>
        <taxon>Pentapetalae</taxon>
        <taxon>Saxifragales</taxon>
        <taxon>Altingiaceae</taxon>
        <taxon>Liquidambar</taxon>
    </lineage>
</organism>
<proteinExistence type="predicted"/>
<evidence type="ECO:0000256" key="1">
    <source>
        <dbReference type="SAM" id="MobiDB-lite"/>
    </source>
</evidence>
<evidence type="ECO:0000313" key="3">
    <source>
        <dbReference type="Proteomes" id="UP001415857"/>
    </source>
</evidence>
<gene>
    <name evidence="2" type="ORF">L1049_005056</name>
</gene>
<dbReference type="Proteomes" id="UP001415857">
    <property type="component" value="Unassembled WGS sequence"/>
</dbReference>
<accession>A0AAP0WWA9</accession>
<dbReference type="AlphaFoldDB" id="A0AAP0WWA9"/>
<name>A0AAP0WWA9_LIQFO</name>
<evidence type="ECO:0000313" key="2">
    <source>
        <dbReference type="EMBL" id="KAK9282144.1"/>
    </source>
</evidence>
<feature type="region of interest" description="Disordered" evidence="1">
    <location>
        <begin position="1"/>
        <end position="20"/>
    </location>
</feature>
<reference evidence="2 3" key="1">
    <citation type="journal article" date="2024" name="Plant J.">
        <title>Genome sequences and population genomics reveal climatic adaptation and genomic divergence between two closely related sweetgum species.</title>
        <authorList>
            <person name="Xu W.Q."/>
            <person name="Ren C.Q."/>
            <person name="Zhang X.Y."/>
            <person name="Comes H.P."/>
            <person name="Liu X.H."/>
            <person name="Li Y.G."/>
            <person name="Kettle C.J."/>
            <person name="Jalonen R."/>
            <person name="Gaisberger H."/>
            <person name="Ma Y.Z."/>
            <person name="Qiu Y.X."/>
        </authorList>
    </citation>
    <scope>NUCLEOTIDE SEQUENCE [LARGE SCALE GENOMIC DNA]</scope>
    <source>
        <strain evidence="2">Hangzhou</strain>
    </source>
</reference>
<comment type="caution">
    <text evidence="2">The sequence shown here is derived from an EMBL/GenBank/DDBJ whole genome shotgun (WGS) entry which is preliminary data.</text>
</comment>
<dbReference type="EMBL" id="JBBPBK010000007">
    <property type="protein sequence ID" value="KAK9282144.1"/>
    <property type="molecule type" value="Genomic_DNA"/>
</dbReference>